<dbReference type="RefSeq" id="XP_023626046.1">
    <property type="nucleotide sequence ID" value="XM_023770278.1"/>
</dbReference>
<evidence type="ECO:0000313" key="1">
    <source>
        <dbReference type="EMBL" id="CZT19156.1"/>
    </source>
</evidence>
<accession>A0A2D3V6J1</accession>
<name>A0A2D3V6J1_9PEZI</name>
<reference evidence="1 2" key="1">
    <citation type="submission" date="2016-03" db="EMBL/GenBank/DDBJ databases">
        <authorList>
            <person name="Ploux O."/>
        </authorList>
    </citation>
    <scope>NUCLEOTIDE SEQUENCE [LARGE SCALE GENOMIC DNA]</scope>
    <source>
        <strain evidence="1 2">URUG2</strain>
    </source>
</reference>
<dbReference type="AlphaFoldDB" id="A0A2D3V6J1"/>
<sequence length="323" mass="37283">MEDISCLDGVAQLSPKGGRIVAPYDEWWKLRERYRSEKYGPARKFLRQHKYGFAQGTAFSRLAYLCTRAQRGLISYFDRPIAELRQFCAQRSLPGVHGLKKVELVKLLEAEDEEASFPRFLELPAELRVLVYGFSFNVVKGEEVQGFRQSPLGIRLVPPPVTAASKMLRKESLPLYHTTAGLYIRAIYQRSDAVSSHRAVSWPNDYKLDLHRMTTSLFKNVPILALQSIRTIYFRIDVGRNDDFRSEITWEIALPTARTPCGLKNLRRENSNDPLGANELDEIEDGIRKVFNDKLNGRQGERLILRRKDIYDLYKAFPVTRRQ</sequence>
<keyword evidence="2" id="KW-1185">Reference proteome</keyword>
<organism evidence="1 2">
    <name type="scientific">Ramularia collo-cygni</name>
    <dbReference type="NCBI Taxonomy" id="112498"/>
    <lineage>
        <taxon>Eukaryota</taxon>
        <taxon>Fungi</taxon>
        <taxon>Dikarya</taxon>
        <taxon>Ascomycota</taxon>
        <taxon>Pezizomycotina</taxon>
        <taxon>Dothideomycetes</taxon>
        <taxon>Dothideomycetidae</taxon>
        <taxon>Mycosphaerellales</taxon>
        <taxon>Mycosphaerellaceae</taxon>
        <taxon>Ramularia</taxon>
    </lineage>
</organism>
<dbReference type="Proteomes" id="UP000225277">
    <property type="component" value="Unassembled WGS sequence"/>
</dbReference>
<dbReference type="GeneID" id="35600170"/>
<protein>
    <submittedName>
        <fullName evidence="1">Uncharacterized protein</fullName>
    </submittedName>
</protein>
<dbReference type="OrthoDB" id="3650939at2759"/>
<proteinExistence type="predicted"/>
<evidence type="ECO:0000313" key="2">
    <source>
        <dbReference type="Proteomes" id="UP000225277"/>
    </source>
</evidence>
<gene>
    <name evidence="1" type="ORF">RCC_05002</name>
</gene>
<dbReference type="EMBL" id="FJUY01000007">
    <property type="protein sequence ID" value="CZT19156.1"/>
    <property type="molecule type" value="Genomic_DNA"/>
</dbReference>